<evidence type="ECO:0000256" key="1">
    <source>
        <dbReference type="SAM" id="MobiDB-lite"/>
    </source>
</evidence>
<dbReference type="AlphaFoldDB" id="A0A9P8L4R0"/>
<proteinExistence type="predicted"/>
<dbReference type="EMBL" id="JAGHQL010000030">
    <property type="protein sequence ID" value="KAH0543568.1"/>
    <property type="molecule type" value="Genomic_DNA"/>
</dbReference>
<comment type="caution">
    <text evidence="2">The sequence shown here is derived from an EMBL/GenBank/DDBJ whole genome shotgun (WGS) entry which is preliminary data.</text>
</comment>
<reference evidence="2" key="1">
    <citation type="submission" date="2021-03" db="EMBL/GenBank/DDBJ databases">
        <title>Comparative genomics and phylogenomic investigation of the class Geoglossomycetes provide insights into ecological specialization and systematics.</title>
        <authorList>
            <person name="Melie T."/>
            <person name="Pirro S."/>
            <person name="Miller A.N."/>
            <person name="Quandt A."/>
        </authorList>
    </citation>
    <scope>NUCLEOTIDE SEQUENCE</scope>
    <source>
        <strain evidence="2">GBOQ0MN5Z8</strain>
    </source>
</reference>
<name>A0A9P8L4R0_9PEZI</name>
<protein>
    <submittedName>
        <fullName evidence="2">Uncharacterized protein</fullName>
    </submittedName>
</protein>
<feature type="region of interest" description="Disordered" evidence="1">
    <location>
        <begin position="223"/>
        <end position="307"/>
    </location>
</feature>
<keyword evidence="3" id="KW-1185">Reference proteome</keyword>
<dbReference type="PANTHER" id="PTHR21521:SF0">
    <property type="entry name" value="AMUN, ISOFORM A"/>
    <property type="match status" value="1"/>
</dbReference>
<sequence>MNSPPRAESISYAEFTGILSRYPALIASQSKPSSKQAGAAIRSLDTLEELDEYRIHAVPAELAKLDKKHLTKEQVELLIKWKLKHGKWRPRLANLVSSNSSLTIENTTRDAFALHSTNVEDPQPALNMLSRLSGIGPASASLLLSVYDPNNVPFFSDEAFRWVNWEEGKGKGWDRKIGYNVKEYDALVEAVRKVRKRLEAESGGKPIGAGEVERVGWVIGREEEREASVSKGSERKRGLAAKTSKKEEKVPTTSPAPKESKKPAKGSMRQSDVEMAAKRKSLTKAATPLTAKEDAQEPRRSKRIRSS</sequence>
<feature type="compositionally biased region" description="Basic and acidic residues" evidence="1">
    <location>
        <begin position="223"/>
        <end position="237"/>
    </location>
</feature>
<organism evidence="2 3">
    <name type="scientific">Glutinoglossum americanum</name>
    <dbReference type="NCBI Taxonomy" id="1670608"/>
    <lineage>
        <taxon>Eukaryota</taxon>
        <taxon>Fungi</taxon>
        <taxon>Dikarya</taxon>
        <taxon>Ascomycota</taxon>
        <taxon>Pezizomycotina</taxon>
        <taxon>Geoglossomycetes</taxon>
        <taxon>Geoglossales</taxon>
        <taxon>Geoglossaceae</taxon>
        <taxon>Glutinoglossum</taxon>
    </lineage>
</organism>
<gene>
    <name evidence="2" type="ORF">FGG08_002129</name>
</gene>
<evidence type="ECO:0000313" key="3">
    <source>
        <dbReference type="Proteomes" id="UP000698800"/>
    </source>
</evidence>
<dbReference type="PANTHER" id="PTHR21521">
    <property type="entry name" value="AMUN, ISOFORM A"/>
    <property type="match status" value="1"/>
</dbReference>
<dbReference type="OrthoDB" id="8249012at2759"/>
<evidence type="ECO:0000313" key="2">
    <source>
        <dbReference type="EMBL" id="KAH0543568.1"/>
    </source>
</evidence>
<accession>A0A9P8L4R0</accession>
<dbReference type="Proteomes" id="UP000698800">
    <property type="component" value="Unassembled WGS sequence"/>
</dbReference>